<protein>
    <submittedName>
        <fullName evidence="2">Uncharacterized protein</fullName>
    </submittedName>
</protein>
<dbReference type="KEGG" id="gog:C1280_27065"/>
<name>A0A2Z3H7E2_9BACT</name>
<feature type="region of interest" description="Disordered" evidence="1">
    <location>
        <begin position="16"/>
        <end position="78"/>
    </location>
</feature>
<reference evidence="2 3" key="1">
    <citation type="submission" date="2018-01" db="EMBL/GenBank/DDBJ databases">
        <title>G. obscuriglobus.</title>
        <authorList>
            <person name="Franke J."/>
            <person name="Blomberg W."/>
            <person name="Selmecki A."/>
        </authorList>
    </citation>
    <scope>NUCLEOTIDE SEQUENCE [LARGE SCALE GENOMIC DNA]</scope>
    <source>
        <strain evidence="2 3">DSM 5831</strain>
    </source>
</reference>
<dbReference type="EMBL" id="CP025958">
    <property type="protein sequence ID" value="AWM40302.1"/>
    <property type="molecule type" value="Genomic_DNA"/>
</dbReference>
<dbReference type="AlphaFoldDB" id="A0A2Z3H7E2"/>
<keyword evidence="3" id="KW-1185">Reference proteome</keyword>
<dbReference type="PROSITE" id="PS51257">
    <property type="entry name" value="PROKAR_LIPOPROTEIN"/>
    <property type="match status" value="1"/>
</dbReference>
<organism evidence="2 3">
    <name type="scientific">Gemmata obscuriglobus</name>
    <dbReference type="NCBI Taxonomy" id="114"/>
    <lineage>
        <taxon>Bacteria</taxon>
        <taxon>Pseudomonadati</taxon>
        <taxon>Planctomycetota</taxon>
        <taxon>Planctomycetia</taxon>
        <taxon>Gemmatales</taxon>
        <taxon>Gemmataceae</taxon>
        <taxon>Gemmata</taxon>
    </lineage>
</organism>
<gene>
    <name evidence="2" type="ORF">C1280_27065</name>
</gene>
<proteinExistence type="predicted"/>
<dbReference type="Proteomes" id="UP000245802">
    <property type="component" value="Chromosome"/>
</dbReference>
<evidence type="ECO:0000313" key="3">
    <source>
        <dbReference type="Proteomes" id="UP000245802"/>
    </source>
</evidence>
<feature type="compositionally biased region" description="Basic and acidic residues" evidence="1">
    <location>
        <begin position="48"/>
        <end position="65"/>
    </location>
</feature>
<evidence type="ECO:0000313" key="2">
    <source>
        <dbReference type="EMBL" id="AWM40302.1"/>
    </source>
</evidence>
<evidence type="ECO:0000256" key="1">
    <source>
        <dbReference type="SAM" id="MobiDB-lite"/>
    </source>
</evidence>
<accession>A0A2Z3H7E2</accession>
<sequence>MRTCLFVLSLALLTSGCKPKSAPTPPPAVAQQQPEHDPRSAPAPHVAPGDKPEKSEKPKKDDKPDLGLPWSEGTANKKLIGLTDDEVKALIGKPDHVSPSSDLQFTEWRYTQNKWLSPPEGSTDLRPTGFVLCMRGGKARQIYRLPPY</sequence>